<evidence type="ECO:0000256" key="4">
    <source>
        <dbReference type="ARBA" id="ARBA00016377"/>
    </source>
</evidence>
<dbReference type="EMBL" id="UWPJ01000023">
    <property type="protein sequence ID" value="VCU70977.1"/>
    <property type="molecule type" value="Genomic_DNA"/>
</dbReference>
<organism evidence="10 11">
    <name type="scientific">Pigmentiphaga humi</name>
    <dbReference type="NCBI Taxonomy" id="2478468"/>
    <lineage>
        <taxon>Bacteria</taxon>
        <taxon>Pseudomonadati</taxon>
        <taxon>Pseudomonadota</taxon>
        <taxon>Betaproteobacteria</taxon>
        <taxon>Burkholderiales</taxon>
        <taxon>Alcaligenaceae</taxon>
        <taxon>Pigmentiphaga</taxon>
    </lineage>
</organism>
<proteinExistence type="inferred from homology"/>
<keyword evidence="11" id="KW-1185">Reference proteome</keyword>
<dbReference type="PROSITE" id="PS00893">
    <property type="entry name" value="NUDIX_BOX"/>
    <property type="match status" value="1"/>
</dbReference>
<evidence type="ECO:0000256" key="7">
    <source>
        <dbReference type="ARBA" id="ARBA00032272"/>
    </source>
</evidence>
<evidence type="ECO:0000259" key="9">
    <source>
        <dbReference type="PROSITE" id="PS51462"/>
    </source>
</evidence>
<sequence length="198" mass="22166">MSRDPALQELSRSAERLREQPVSSEPVFDGKLLRVRRDGVTLPDGSAATREYILHPGASMIVPLLPDGQVVLVRQYRYPMHRAFIEFPAGKIDAGEQPLATARRELLEETGFRAERWTELTTIHNAIAYADERIVLFLAEGLERGQQQLDDSEFLEVFTAPLEDLMRWIASGDVSDVKTVIGAFFVEKLLAARKTGSA</sequence>
<dbReference type="Proteomes" id="UP000277294">
    <property type="component" value="Unassembled WGS sequence"/>
</dbReference>
<feature type="domain" description="Nudix hydrolase" evidence="9">
    <location>
        <begin position="53"/>
        <end position="182"/>
    </location>
</feature>
<dbReference type="PROSITE" id="PS51462">
    <property type="entry name" value="NUDIX"/>
    <property type="match status" value="1"/>
</dbReference>
<dbReference type="Pfam" id="PF00293">
    <property type="entry name" value="NUDIX"/>
    <property type="match status" value="1"/>
</dbReference>
<comment type="similarity">
    <text evidence="3">Belongs to the Nudix hydrolase family. NudK subfamily.</text>
</comment>
<dbReference type="AlphaFoldDB" id="A0A3P4B3U7"/>
<comment type="cofactor">
    <cofactor evidence="2">
        <name>Mg(2+)</name>
        <dbReference type="ChEBI" id="CHEBI:18420"/>
    </cofactor>
</comment>
<comment type="catalytic activity">
    <reaction evidence="1">
        <text>GDP-alpha-D-mannose + H2O = alpha-D-mannose 1-phosphate + GMP + 2 H(+)</text>
        <dbReference type="Rhea" id="RHEA:27978"/>
        <dbReference type="ChEBI" id="CHEBI:15377"/>
        <dbReference type="ChEBI" id="CHEBI:15378"/>
        <dbReference type="ChEBI" id="CHEBI:57527"/>
        <dbReference type="ChEBI" id="CHEBI:58115"/>
        <dbReference type="ChEBI" id="CHEBI:58409"/>
    </reaction>
</comment>
<accession>A0A3P4B3U7</accession>
<dbReference type="RefSeq" id="WP_124080433.1">
    <property type="nucleotide sequence ID" value="NZ_UWPJ01000023.1"/>
</dbReference>
<evidence type="ECO:0000256" key="1">
    <source>
        <dbReference type="ARBA" id="ARBA00000847"/>
    </source>
</evidence>
<protein>
    <recommendedName>
        <fullName evidence="4">GDP-mannose pyrophosphatase</fullName>
    </recommendedName>
    <alternativeName>
        <fullName evidence="6">GDP-mannose hydrolase</fullName>
    </alternativeName>
    <alternativeName>
        <fullName evidence="7">GDPMK</fullName>
    </alternativeName>
</protein>
<evidence type="ECO:0000256" key="2">
    <source>
        <dbReference type="ARBA" id="ARBA00001946"/>
    </source>
</evidence>
<dbReference type="InterPro" id="IPR020084">
    <property type="entry name" value="NUDIX_hydrolase_CS"/>
</dbReference>
<evidence type="ECO:0000256" key="3">
    <source>
        <dbReference type="ARBA" id="ARBA00007275"/>
    </source>
</evidence>
<dbReference type="GO" id="GO:0016787">
    <property type="term" value="F:hydrolase activity"/>
    <property type="evidence" value="ECO:0007669"/>
    <property type="project" value="UniProtKB-KW"/>
</dbReference>
<name>A0A3P4B3U7_9BURK</name>
<keyword evidence="5 10" id="KW-0378">Hydrolase</keyword>
<dbReference type="InterPro" id="IPR015797">
    <property type="entry name" value="NUDIX_hydrolase-like_dom_sf"/>
</dbReference>
<gene>
    <name evidence="10" type="primary">nudF</name>
    <name evidence="10" type="ORF">PIGHUM_03057</name>
</gene>
<dbReference type="GO" id="GO:0005829">
    <property type="term" value="C:cytosol"/>
    <property type="evidence" value="ECO:0007669"/>
    <property type="project" value="TreeGrafter"/>
</dbReference>
<dbReference type="InterPro" id="IPR000086">
    <property type="entry name" value="NUDIX_hydrolase_dom"/>
</dbReference>
<reference evidence="10 11" key="1">
    <citation type="submission" date="2018-10" db="EMBL/GenBank/DDBJ databases">
        <authorList>
            <person name="Criscuolo A."/>
        </authorList>
    </citation>
    <scope>NUCLEOTIDE SEQUENCE [LARGE SCALE GENOMIC DNA]</scope>
    <source>
        <strain evidence="10">DnA1</strain>
    </source>
</reference>
<dbReference type="GO" id="GO:0006753">
    <property type="term" value="P:nucleoside phosphate metabolic process"/>
    <property type="evidence" value="ECO:0007669"/>
    <property type="project" value="TreeGrafter"/>
</dbReference>
<evidence type="ECO:0000256" key="5">
    <source>
        <dbReference type="ARBA" id="ARBA00022801"/>
    </source>
</evidence>
<evidence type="ECO:0000313" key="10">
    <source>
        <dbReference type="EMBL" id="VCU70977.1"/>
    </source>
</evidence>
<evidence type="ECO:0000313" key="11">
    <source>
        <dbReference type="Proteomes" id="UP000277294"/>
    </source>
</evidence>
<dbReference type="SUPFAM" id="SSF55811">
    <property type="entry name" value="Nudix"/>
    <property type="match status" value="1"/>
</dbReference>
<feature type="region of interest" description="Disordered" evidence="8">
    <location>
        <begin position="1"/>
        <end position="23"/>
    </location>
</feature>
<evidence type="ECO:0000256" key="8">
    <source>
        <dbReference type="SAM" id="MobiDB-lite"/>
    </source>
</evidence>
<dbReference type="GO" id="GO:0019693">
    <property type="term" value="P:ribose phosphate metabolic process"/>
    <property type="evidence" value="ECO:0007669"/>
    <property type="project" value="TreeGrafter"/>
</dbReference>
<dbReference type="PANTHER" id="PTHR11839">
    <property type="entry name" value="UDP/ADP-SUGAR PYROPHOSPHATASE"/>
    <property type="match status" value="1"/>
</dbReference>
<dbReference type="PANTHER" id="PTHR11839:SF18">
    <property type="entry name" value="NUDIX HYDROLASE DOMAIN-CONTAINING PROTEIN"/>
    <property type="match status" value="1"/>
</dbReference>
<dbReference type="Gene3D" id="3.90.79.10">
    <property type="entry name" value="Nucleoside Triphosphate Pyrophosphohydrolase"/>
    <property type="match status" value="1"/>
</dbReference>
<evidence type="ECO:0000256" key="6">
    <source>
        <dbReference type="ARBA" id="ARBA00032162"/>
    </source>
</evidence>
<dbReference type="OrthoDB" id="9806150at2"/>